<dbReference type="Pfam" id="PF20150">
    <property type="entry name" value="2EXR"/>
    <property type="match status" value="1"/>
</dbReference>
<reference evidence="2" key="1">
    <citation type="journal article" date="2020" name="Stud. Mycol.">
        <title>101 Dothideomycetes genomes: a test case for predicting lifestyles and emergence of pathogens.</title>
        <authorList>
            <person name="Haridas S."/>
            <person name="Albert R."/>
            <person name="Binder M."/>
            <person name="Bloem J."/>
            <person name="Labutti K."/>
            <person name="Salamov A."/>
            <person name="Andreopoulos B."/>
            <person name="Baker S."/>
            <person name="Barry K."/>
            <person name="Bills G."/>
            <person name="Bluhm B."/>
            <person name="Cannon C."/>
            <person name="Castanera R."/>
            <person name="Culley D."/>
            <person name="Daum C."/>
            <person name="Ezra D."/>
            <person name="Gonzalez J."/>
            <person name="Henrissat B."/>
            <person name="Kuo A."/>
            <person name="Liang C."/>
            <person name="Lipzen A."/>
            <person name="Lutzoni F."/>
            <person name="Magnuson J."/>
            <person name="Mondo S."/>
            <person name="Nolan M."/>
            <person name="Ohm R."/>
            <person name="Pangilinan J."/>
            <person name="Park H.-J."/>
            <person name="Ramirez L."/>
            <person name="Alfaro M."/>
            <person name="Sun H."/>
            <person name="Tritt A."/>
            <person name="Yoshinaga Y."/>
            <person name="Zwiers L.-H."/>
            <person name="Turgeon B."/>
            <person name="Goodwin S."/>
            <person name="Spatafora J."/>
            <person name="Crous P."/>
            <person name="Grigoriev I."/>
        </authorList>
    </citation>
    <scope>NUCLEOTIDE SEQUENCE</scope>
    <source>
        <strain evidence="2">CBS 113818</strain>
    </source>
</reference>
<proteinExistence type="predicted"/>
<accession>A0A6A6ZFG5</accession>
<evidence type="ECO:0000259" key="1">
    <source>
        <dbReference type="Pfam" id="PF20150"/>
    </source>
</evidence>
<gene>
    <name evidence="2" type="ORF">CC86DRAFT_412911</name>
</gene>
<protein>
    <recommendedName>
        <fullName evidence="1">2EXR domain-containing protein</fullName>
    </recommendedName>
</protein>
<evidence type="ECO:0000313" key="2">
    <source>
        <dbReference type="EMBL" id="KAF2819608.1"/>
    </source>
</evidence>
<keyword evidence="3" id="KW-1185">Reference proteome</keyword>
<organism evidence="2 3">
    <name type="scientific">Ophiobolus disseminans</name>
    <dbReference type="NCBI Taxonomy" id="1469910"/>
    <lineage>
        <taxon>Eukaryota</taxon>
        <taxon>Fungi</taxon>
        <taxon>Dikarya</taxon>
        <taxon>Ascomycota</taxon>
        <taxon>Pezizomycotina</taxon>
        <taxon>Dothideomycetes</taxon>
        <taxon>Pleosporomycetidae</taxon>
        <taxon>Pleosporales</taxon>
        <taxon>Pleosporineae</taxon>
        <taxon>Phaeosphaeriaceae</taxon>
        <taxon>Ophiobolus</taxon>
    </lineage>
</organism>
<sequence length="233" mass="26801">MPTATAFHLFPDLPSELQVLIINHALRLELRARNNVLQIGVYISPKSKKIVLPSLPSIYQATRLSRTECMRLEPLTRVISHRRRGAHSLAIFNARRDNVEIIIREIGDSLSGDHYIHPMGLLSRAVATRVRHVVLVHDGKFYVALGNYMHDAMCSTTYLFLDSCELQCRGTCRTICDHCVKSTCFELRGNYKIKQTSWAATPLRVVYQGEIILHQRESDNVLEKKRRRRLLRL</sequence>
<name>A0A6A6ZFG5_9PLEO</name>
<dbReference type="EMBL" id="MU006244">
    <property type="protein sequence ID" value="KAF2819608.1"/>
    <property type="molecule type" value="Genomic_DNA"/>
</dbReference>
<dbReference type="Proteomes" id="UP000799424">
    <property type="component" value="Unassembled WGS sequence"/>
</dbReference>
<dbReference type="InterPro" id="IPR045518">
    <property type="entry name" value="2EXR"/>
</dbReference>
<evidence type="ECO:0000313" key="3">
    <source>
        <dbReference type="Proteomes" id="UP000799424"/>
    </source>
</evidence>
<dbReference type="AlphaFoldDB" id="A0A6A6ZFG5"/>
<feature type="domain" description="2EXR" evidence="1">
    <location>
        <begin position="7"/>
        <end position="97"/>
    </location>
</feature>